<dbReference type="EMBL" id="JAUSUB010000019">
    <property type="protein sequence ID" value="MDQ0272030.1"/>
    <property type="molecule type" value="Genomic_DNA"/>
</dbReference>
<reference evidence="1 2" key="1">
    <citation type="submission" date="2023-07" db="EMBL/GenBank/DDBJ databases">
        <title>Genomic Encyclopedia of Type Strains, Phase IV (KMG-IV): sequencing the most valuable type-strain genomes for metagenomic binning, comparative biology and taxonomic classification.</title>
        <authorList>
            <person name="Goeker M."/>
        </authorList>
    </citation>
    <scope>NUCLEOTIDE SEQUENCE [LARGE SCALE GENOMIC DNA]</scope>
    <source>
        <strain evidence="1 2">DSM 23494</strain>
    </source>
</reference>
<accession>A0ABU0APQ6</accession>
<evidence type="ECO:0000313" key="1">
    <source>
        <dbReference type="EMBL" id="MDQ0272030.1"/>
    </source>
</evidence>
<dbReference type="Proteomes" id="UP001238088">
    <property type="component" value="Unassembled WGS sequence"/>
</dbReference>
<gene>
    <name evidence="1" type="ORF">J2S17_003922</name>
</gene>
<name>A0ABU0APQ6_9BACI</name>
<evidence type="ECO:0000313" key="2">
    <source>
        <dbReference type="Proteomes" id="UP001238088"/>
    </source>
</evidence>
<keyword evidence="2" id="KW-1185">Reference proteome</keyword>
<proteinExistence type="predicted"/>
<protein>
    <submittedName>
        <fullName evidence="1">Uncharacterized protein</fullName>
    </submittedName>
</protein>
<organism evidence="1 2">
    <name type="scientific">Cytobacillus purgationiresistens</name>
    <dbReference type="NCBI Taxonomy" id="863449"/>
    <lineage>
        <taxon>Bacteria</taxon>
        <taxon>Bacillati</taxon>
        <taxon>Bacillota</taxon>
        <taxon>Bacilli</taxon>
        <taxon>Bacillales</taxon>
        <taxon>Bacillaceae</taxon>
        <taxon>Cytobacillus</taxon>
    </lineage>
</organism>
<dbReference type="RefSeq" id="WP_307477345.1">
    <property type="nucleotide sequence ID" value="NZ_JAUSUB010000019.1"/>
</dbReference>
<comment type="caution">
    <text evidence="1">The sequence shown here is derived from an EMBL/GenBank/DDBJ whole genome shotgun (WGS) entry which is preliminary data.</text>
</comment>
<sequence>MFDPTAFENLRVVLEGHIYDHDLSGDISIIDRNDVFNSSKLSRQFDLSFTNDKRNDKDLYCQVILKADLANLAAELLPNDKSGYLAGCKLAVHFITVHRNDPILIKETRRIVKSVWGEDRIVNQIIKQNTANDINRIENDISVTFNRLISEDQIDDVIAMFNHMLETLHHLEVAVD</sequence>